<accession>A0A0E9WBB0</accession>
<evidence type="ECO:0000313" key="1">
    <source>
        <dbReference type="EMBL" id="JAH86753.1"/>
    </source>
</evidence>
<reference evidence="1" key="1">
    <citation type="submission" date="2014-11" db="EMBL/GenBank/DDBJ databases">
        <authorList>
            <person name="Amaro Gonzalez C."/>
        </authorList>
    </citation>
    <scope>NUCLEOTIDE SEQUENCE</scope>
</reference>
<sequence length="47" mass="5345">MLQPIRAFTYSLDTKNGCTANTSYRRRRFNTACHIKDKSISPDPGVI</sequence>
<dbReference type="AlphaFoldDB" id="A0A0E9WBB0"/>
<name>A0A0E9WBB0_ANGAN</name>
<organism evidence="1">
    <name type="scientific">Anguilla anguilla</name>
    <name type="common">European freshwater eel</name>
    <name type="synonym">Muraena anguilla</name>
    <dbReference type="NCBI Taxonomy" id="7936"/>
    <lineage>
        <taxon>Eukaryota</taxon>
        <taxon>Metazoa</taxon>
        <taxon>Chordata</taxon>
        <taxon>Craniata</taxon>
        <taxon>Vertebrata</taxon>
        <taxon>Euteleostomi</taxon>
        <taxon>Actinopterygii</taxon>
        <taxon>Neopterygii</taxon>
        <taxon>Teleostei</taxon>
        <taxon>Anguilliformes</taxon>
        <taxon>Anguillidae</taxon>
        <taxon>Anguilla</taxon>
    </lineage>
</organism>
<proteinExistence type="predicted"/>
<reference evidence="1" key="2">
    <citation type="journal article" date="2015" name="Fish Shellfish Immunol.">
        <title>Early steps in the European eel (Anguilla anguilla)-Vibrio vulnificus interaction in the gills: Role of the RtxA13 toxin.</title>
        <authorList>
            <person name="Callol A."/>
            <person name="Pajuelo D."/>
            <person name="Ebbesson L."/>
            <person name="Teles M."/>
            <person name="MacKenzie S."/>
            <person name="Amaro C."/>
        </authorList>
    </citation>
    <scope>NUCLEOTIDE SEQUENCE</scope>
</reference>
<protein>
    <submittedName>
        <fullName evidence="1">Uncharacterized protein</fullName>
    </submittedName>
</protein>
<dbReference type="EMBL" id="GBXM01021824">
    <property type="protein sequence ID" value="JAH86753.1"/>
    <property type="molecule type" value="Transcribed_RNA"/>
</dbReference>